<organism evidence="10 11">
    <name type="scientific">Ornithinibacillus xuwenensis</name>
    <dbReference type="NCBI Taxonomy" id="3144668"/>
    <lineage>
        <taxon>Bacteria</taxon>
        <taxon>Bacillati</taxon>
        <taxon>Bacillota</taxon>
        <taxon>Bacilli</taxon>
        <taxon>Bacillales</taxon>
        <taxon>Bacillaceae</taxon>
        <taxon>Ornithinibacillus</taxon>
    </lineage>
</organism>
<evidence type="ECO:0000256" key="6">
    <source>
        <dbReference type="PROSITE-ProRule" id="PRU00284"/>
    </source>
</evidence>
<sequence>MKKISTKIILLSLINSILVAVINVGGAIFMQGGGENVSPNATSGGEAVEQSSFMIPIPILIGLIVSLIIGVILSYFLGRIISKPIIQMTEVAKQTSDLDLRKDSVMDTKTYKDETGQMATALWETRSALRNTVIKLKEFSSDVTSHSNRLNKNTNENEEAIHQIVETIDDIAVGNSNYAETVSEINQTLQEVVTLIENISKEAAFGSDHAVSSLESIAEGQKAVNLQIEKMNQNVAVSNEAHQSIMELSHMIQDVTGIVGVIDSIAEQTKLLALNATIEASRAGDAGKGFAVVANEVRGLAEESTKAAKEISEIIASTTEKSTIAVQNISKTSTLIDEQKDTMKITETAFEKIKVTYDNIVRSFKDTASTIESINQKSKSISNQLQDITKTAEEFAASTQQIAAKGQEQLASTEIISQSSRDLHLLANELNQEIYKFKVS</sequence>
<dbReference type="Gene3D" id="1.10.287.950">
    <property type="entry name" value="Methyl-accepting chemotaxis protein"/>
    <property type="match status" value="1"/>
</dbReference>
<name>A0ABU9XJG1_9BACI</name>
<keyword evidence="7" id="KW-1133">Transmembrane helix</keyword>
<evidence type="ECO:0000259" key="8">
    <source>
        <dbReference type="PROSITE" id="PS50111"/>
    </source>
</evidence>
<evidence type="ECO:0000256" key="1">
    <source>
        <dbReference type="ARBA" id="ARBA00004236"/>
    </source>
</evidence>
<dbReference type="Pfam" id="PF00672">
    <property type="entry name" value="HAMP"/>
    <property type="match status" value="1"/>
</dbReference>
<dbReference type="RefSeq" id="WP_345825929.1">
    <property type="nucleotide sequence ID" value="NZ_JBDIML010000005.1"/>
</dbReference>
<keyword evidence="7" id="KW-0812">Transmembrane</keyword>
<evidence type="ECO:0000313" key="11">
    <source>
        <dbReference type="Proteomes" id="UP001444625"/>
    </source>
</evidence>
<dbReference type="SUPFAM" id="SSF58104">
    <property type="entry name" value="Methyl-accepting chemotaxis protein (MCP) signaling domain"/>
    <property type="match status" value="1"/>
</dbReference>
<evidence type="ECO:0000256" key="2">
    <source>
        <dbReference type="ARBA" id="ARBA00022475"/>
    </source>
</evidence>
<evidence type="ECO:0000256" key="7">
    <source>
        <dbReference type="SAM" id="Phobius"/>
    </source>
</evidence>
<comment type="similarity">
    <text evidence="5">Belongs to the methyl-accepting chemotaxis (MCP) protein family.</text>
</comment>
<dbReference type="InterPro" id="IPR003660">
    <property type="entry name" value="HAMP_dom"/>
</dbReference>
<keyword evidence="11" id="KW-1185">Reference proteome</keyword>
<dbReference type="EMBL" id="JBDIML010000005">
    <property type="protein sequence ID" value="MEN2768443.1"/>
    <property type="molecule type" value="Genomic_DNA"/>
</dbReference>
<evidence type="ECO:0000256" key="3">
    <source>
        <dbReference type="ARBA" id="ARBA00023136"/>
    </source>
</evidence>
<protein>
    <submittedName>
        <fullName evidence="10">Methyl-accepting chemotaxis protein</fullName>
    </submittedName>
</protein>
<keyword evidence="2" id="KW-1003">Cell membrane</keyword>
<dbReference type="PROSITE" id="PS50885">
    <property type="entry name" value="HAMP"/>
    <property type="match status" value="1"/>
</dbReference>
<comment type="subcellular location">
    <subcellularLocation>
        <location evidence="1">Cell membrane</location>
    </subcellularLocation>
</comment>
<keyword evidence="3 7" id="KW-0472">Membrane</keyword>
<dbReference type="PANTHER" id="PTHR32089">
    <property type="entry name" value="METHYL-ACCEPTING CHEMOTAXIS PROTEIN MCPB"/>
    <property type="match status" value="1"/>
</dbReference>
<keyword evidence="4 6" id="KW-0807">Transducer</keyword>
<feature type="transmembrane region" description="Helical" evidence="7">
    <location>
        <begin position="12"/>
        <end position="33"/>
    </location>
</feature>
<evidence type="ECO:0000256" key="4">
    <source>
        <dbReference type="ARBA" id="ARBA00023224"/>
    </source>
</evidence>
<gene>
    <name evidence="10" type="ORF">ABC228_14770</name>
</gene>
<dbReference type="Pfam" id="PF00015">
    <property type="entry name" value="MCPsignal"/>
    <property type="match status" value="1"/>
</dbReference>
<accession>A0ABU9XJG1</accession>
<comment type="caution">
    <text evidence="10">The sequence shown here is derived from an EMBL/GenBank/DDBJ whole genome shotgun (WGS) entry which is preliminary data.</text>
</comment>
<evidence type="ECO:0000313" key="10">
    <source>
        <dbReference type="EMBL" id="MEN2768443.1"/>
    </source>
</evidence>
<evidence type="ECO:0000256" key="5">
    <source>
        <dbReference type="ARBA" id="ARBA00029447"/>
    </source>
</evidence>
<dbReference type="InterPro" id="IPR004089">
    <property type="entry name" value="MCPsignal_dom"/>
</dbReference>
<dbReference type="PANTHER" id="PTHR32089:SF112">
    <property type="entry name" value="LYSOZYME-LIKE PROTEIN-RELATED"/>
    <property type="match status" value="1"/>
</dbReference>
<reference evidence="10 11" key="1">
    <citation type="submission" date="2024-05" db="EMBL/GenBank/DDBJ databases">
        <authorList>
            <person name="Haq I."/>
            <person name="Ullah Z."/>
            <person name="Ahmad R."/>
            <person name="Li M."/>
            <person name="Tong Y."/>
        </authorList>
    </citation>
    <scope>NUCLEOTIDE SEQUENCE [LARGE SCALE GENOMIC DNA]</scope>
    <source>
        <strain evidence="10 11">16A2E</strain>
    </source>
</reference>
<feature type="domain" description="HAMP" evidence="9">
    <location>
        <begin position="79"/>
        <end position="134"/>
    </location>
</feature>
<evidence type="ECO:0000259" key="9">
    <source>
        <dbReference type="PROSITE" id="PS50885"/>
    </source>
</evidence>
<feature type="domain" description="Methyl-accepting transducer" evidence="8">
    <location>
        <begin position="153"/>
        <end position="417"/>
    </location>
</feature>
<feature type="transmembrane region" description="Helical" evidence="7">
    <location>
        <begin position="53"/>
        <end position="78"/>
    </location>
</feature>
<dbReference type="PROSITE" id="PS50111">
    <property type="entry name" value="CHEMOTAXIS_TRANSDUC_2"/>
    <property type="match status" value="1"/>
</dbReference>
<dbReference type="SMART" id="SM00304">
    <property type="entry name" value="HAMP"/>
    <property type="match status" value="1"/>
</dbReference>
<proteinExistence type="inferred from homology"/>
<dbReference type="SMART" id="SM00283">
    <property type="entry name" value="MA"/>
    <property type="match status" value="1"/>
</dbReference>
<dbReference type="Proteomes" id="UP001444625">
    <property type="component" value="Unassembled WGS sequence"/>
</dbReference>